<evidence type="ECO:0008006" key="4">
    <source>
        <dbReference type="Google" id="ProtNLM"/>
    </source>
</evidence>
<reference evidence="3" key="1">
    <citation type="submission" date="2015-07" db="EMBL/GenBank/DDBJ databases">
        <title>Genome sequencing of Sunxiuqinia dokdonensis strain SK.</title>
        <authorList>
            <person name="Ahn S."/>
            <person name="Kim B.-C."/>
        </authorList>
    </citation>
    <scope>NUCLEOTIDE SEQUENCE [LARGE SCALE GENOMIC DNA]</scope>
    <source>
        <strain evidence="3">SK</strain>
    </source>
</reference>
<dbReference type="EMBL" id="LGIA01000205">
    <property type="protein sequence ID" value="KOH42982.1"/>
    <property type="molecule type" value="Genomic_DNA"/>
</dbReference>
<dbReference type="PROSITE" id="PS51257">
    <property type="entry name" value="PROKAR_LIPOPROTEIN"/>
    <property type="match status" value="1"/>
</dbReference>
<feature type="signal peptide" evidence="1">
    <location>
        <begin position="1"/>
        <end position="22"/>
    </location>
</feature>
<evidence type="ECO:0000256" key="1">
    <source>
        <dbReference type="SAM" id="SignalP"/>
    </source>
</evidence>
<accession>A0A0L8V416</accession>
<comment type="caution">
    <text evidence="2">The sequence shown here is derived from an EMBL/GenBank/DDBJ whole genome shotgun (WGS) entry which is preliminary data.</text>
</comment>
<sequence>MKRTRTYKFVSLAILSGLFAFGFSSCTGKKEKKTDPEVVEETIKEEIKEYSYPIASAFDVTEMLNEIEASYIVGLTNDPEKAGAYFSEKDRAVNLGIYTADLAYATTYNQKSDVQNYFKASETLVRELDLTGAFQEDLPDQIEANLDNKEKLVEIITNMFQNAYSYLNQQGRAEVSYLVLSGSVIEGLYLTTNVSENTFQNPKLIEAILFQEEPLMKLEEMMEPYKDTEILGDLYADIASVNAVYALEEGSTSMTKEQVVKLTDLIASIRNKFVQ</sequence>
<feature type="chain" id="PRO_5005591545" description="Lipoprotein" evidence="1">
    <location>
        <begin position="23"/>
        <end position="275"/>
    </location>
</feature>
<proteinExistence type="predicted"/>
<name>A0A0L8V416_9BACT</name>
<organism evidence="2 3">
    <name type="scientific">Sunxiuqinia dokdonensis</name>
    <dbReference type="NCBI Taxonomy" id="1409788"/>
    <lineage>
        <taxon>Bacteria</taxon>
        <taxon>Pseudomonadati</taxon>
        <taxon>Bacteroidota</taxon>
        <taxon>Bacteroidia</taxon>
        <taxon>Marinilabiliales</taxon>
        <taxon>Prolixibacteraceae</taxon>
        <taxon>Sunxiuqinia</taxon>
    </lineage>
</organism>
<dbReference type="AlphaFoldDB" id="A0A0L8V416"/>
<dbReference type="STRING" id="1409788.NC99_41980"/>
<protein>
    <recommendedName>
        <fullName evidence="4">Lipoprotein</fullName>
    </recommendedName>
</protein>
<keyword evidence="1" id="KW-0732">Signal</keyword>
<evidence type="ECO:0000313" key="2">
    <source>
        <dbReference type="EMBL" id="KOH42982.1"/>
    </source>
</evidence>
<dbReference type="OrthoDB" id="1116284at2"/>
<dbReference type="Proteomes" id="UP000036958">
    <property type="component" value="Unassembled WGS sequence"/>
</dbReference>
<gene>
    <name evidence="2" type="ORF">NC99_41980</name>
</gene>
<evidence type="ECO:0000313" key="3">
    <source>
        <dbReference type="Proteomes" id="UP000036958"/>
    </source>
</evidence>
<keyword evidence="3" id="KW-1185">Reference proteome</keyword>
<dbReference type="RefSeq" id="WP_053187826.1">
    <property type="nucleotide sequence ID" value="NZ_LGIA01000205.1"/>
</dbReference>